<keyword evidence="3 4" id="KW-0012">Acyltransferase</keyword>
<dbReference type="GO" id="GO:0005737">
    <property type="term" value="C:cytoplasm"/>
    <property type="evidence" value="ECO:0007669"/>
    <property type="project" value="InterPro"/>
</dbReference>
<dbReference type="AlphaFoldDB" id="A0A9W6LY88"/>
<dbReference type="CDD" id="cd03354">
    <property type="entry name" value="LbH_SAT"/>
    <property type="match status" value="1"/>
</dbReference>
<keyword evidence="1 4" id="KW-0808">Transferase</keyword>
<dbReference type="InterPro" id="IPR005881">
    <property type="entry name" value="Ser_O-AcTrfase"/>
</dbReference>
<name>A0A9W6LY88_9MICO</name>
<evidence type="ECO:0000313" key="5">
    <source>
        <dbReference type="EMBL" id="GLJ63025.1"/>
    </source>
</evidence>
<keyword evidence="6" id="KW-1185">Reference proteome</keyword>
<reference evidence="5" key="1">
    <citation type="journal article" date="2014" name="Int. J. Syst. Evol. Microbiol.">
        <title>Complete genome sequence of Corynebacterium casei LMG S-19264T (=DSM 44701T), isolated from a smear-ripened cheese.</title>
        <authorList>
            <consortium name="US DOE Joint Genome Institute (JGI-PGF)"/>
            <person name="Walter F."/>
            <person name="Albersmeier A."/>
            <person name="Kalinowski J."/>
            <person name="Ruckert C."/>
        </authorList>
    </citation>
    <scope>NUCLEOTIDE SEQUENCE</scope>
    <source>
        <strain evidence="5">VKM Ac-1020</strain>
    </source>
</reference>
<protein>
    <recommendedName>
        <fullName evidence="4">Serine acetyltransferase</fullName>
        <ecNumber evidence="4">2.3.1.30</ecNumber>
    </recommendedName>
</protein>
<dbReference type="Proteomes" id="UP001142462">
    <property type="component" value="Unassembled WGS sequence"/>
</dbReference>
<dbReference type="EC" id="2.3.1.30" evidence="4"/>
<evidence type="ECO:0000313" key="6">
    <source>
        <dbReference type="Proteomes" id="UP001142462"/>
    </source>
</evidence>
<dbReference type="RefSeq" id="WP_271174705.1">
    <property type="nucleotide sequence ID" value="NZ_BSEJ01000022.1"/>
</dbReference>
<dbReference type="Gene3D" id="2.160.10.10">
    <property type="entry name" value="Hexapeptide repeat proteins"/>
    <property type="match status" value="1"/>
</dbReference>
<sequence>MSAARDRLRAALQADRAANARYPKSRFVLGWLRRCQRWQGSRRPLGRAIYLAHAAGYKLVTEWIMGIEIPPTTRVEPGLRLRHGIGVVVNPATVIGRNVMLRHGVTLGNRRTPHDCPVIEDDVELGVGAVVIGAITVGRGARIGPYAVVVKDVPAGGVVRSPRSELVTES</sequence>
<dbReference type="EMBL" id="BSEJ01000022">
    <property type="protein sequence ID" value="GLJ63025.1"/>
    <property type="molecule type" value="Genomic_DNA"/>
</dbReference>
<dbReference type="InterPro" id="IPR045304">
    <property type="entry name" value="LbH_SAT"/>
</dbReference>
<evidence type="ECO:0000256" key="1">
    <source>
        <dbReference type="ARBA" id="ARBA00022679"/>
    </source>
</evidence>
<comment type="caution">
    <text evidence="5">The sequence shown here is derived from an EMBL/GenBank/DDBJ whole genome shotgun (WGS) entry which is preliminary data.</text>
</comment>
<keyword evidence="2" id="KW-0677">Repeat</keyword>
<dbReference type="PROSITE" id="PS00101">
    <property type="entry name" value="HEXAPEP_TRANSFERASES"/>
    <property type="match status" value="1"/>
</dbReference>
<dbReference type="InterPro" id="IPR018357">
    <property type="entry name" value="Hexapep_transf_CS"/>
</dbReference>
<dbReference type="SUPFAM" id="SSF51161">
    <property type="entry name" value="Trimeric LpxA-like enzymes"/>
    <property type="match status" value="1"/>
</dbReference>
<evidence type="ECO:0000256" key="3">
    <source>
        <dbReference type="ARBA" id="ARBA00023315"/>
    </source>
</evidence>
<comment type="catalytic activity">
    <reaction evidence="4">
        <text>L-serine + acetyl-CoA = O-acetyl-L-serine + CoA</text>
        <dbReference type="Rhea" id="RHEA:24560"/>
        <dbReference type="ChEBI" id="CHEBI:33384"/>
        <dbReference type="ChEBI" id="CHEBI:57287"/>
        <dbReference type="ChEBI" id="CHEBI:57288"/>
        <dbReference type="ChEBI" id="CHEBI:58340"/>
        <dbReference type="EC" id="2.3.1.30"/>
    </reaction>
</comment>
<organism evidence="5 6">
    <name type="scientific">Microbacterium barkeri</name>
    <dbReference type="NCBI Taxonomy" id="33917"/>
    <lineage>
        <taxon>Bacteria</taxon>
        <taxon>Bacillati</taxon>
        <taxon>Actinomycetota</taxon>
        <taxon>Actinomycetes</taxon>
        <taxon>Micrococcales</taxon>
        <taxon>Microbacteriaceae</taxon>
        <taxon>Microbacterium</taxon>
    </lineage>
</organism>
<dbReference type="PIRSF" id="PIRSF000441">
    <property type="entry name" value="CysE"/>
    <property type="match status" value="1"/>
</dbReference>
<dbReference type="InterPro" id="IPR011004">
    <property type="entry name" value="Trimer_LpxA-like_sf"/>
</dbReference>
<evidence type="ECO:0000256" key="4">
    <source>
        <dbReference type="PIRNR" id="PIRNR000441"/>
    </source>
</evidence>
<dbReference type="GO" id="GO:0006535">
    <property type="term" value="P:cysteine biosynthetic process from serine"/>
    <property type="evidence" value="ECO:0007669"/>
    <property type="project" value="InterPro"/>
</dbReference>
<reference evidence="5" key="2">
    <citation type="submission" date="2023-01" db="EMBL/GenBank/DDBJ databases">
        <authorList>
            <person name="Sun Q."/>
            <person name="Evtushenko L."/>
        </authorList>
    </citation>
    <scope>NUCLEOTIDE SEQUENCE</scope>
    <source>
        <strain evidence="5">VKM Ac-1020</strain>
    </source>
</reference>
<proteinExistence type="inferred from homology"/>
<dbReference type="GO" id="GO:0009001">
    <property type="term" value="F:serine O-acetyltransferase activity"/>
    <property type="evidence" value="ECO:0007669"/>
    <property type="project" value="UniProtKB-EC"/>
</dbReference>
<accession>A0A9W6LY88</accession>
<comment type="similarity">
    <text evidence="4">Belongs to the transferase hexapeptide repeat family.</text>
</comment>
<evidence type="ECO:0000256" key="2">
    <source>
        <dbReference type="ARBA" id="ARBA00022737"/>
    </source>
</evidence>
<dbReference type="PANTHER" id="PTHR42811">
    <property type="entry name" value="SERINE ACETYLTRANSFERASE"/>
    <property type="match status" value="1"/>
</dbReference>
<gene>
    <name evidence="5" type="ORF">GCM10017576_31560</name>
</gene>